<dbReference type="SUPFAM" id="SSF55469">
    <property type="entry name" value="FMN-dependent nitroreductase-like"/>
    <property type="match status" value="1"/>
</dbReference>
<reference evidence="6 7" key="1">
    <citation type="submission" date="2024-03" db="EMBL/GenBank/DDBJ databases">
        <title>Draft genome sequence of Pseudonocardia sp. DW16-2.</title>
        <authorList>
            <person name="Duangmal K."/>
        </authorList>
    </citation>
    <scope>NUCLEOTIDE SEQUENCE [LARGE SCALE GENOMIC DNA]</scope>
    <source>
        <strain evidence="6 7">DW16-2</strain>
    </source>
</reference>
<dbReference type="PANTHER" id="PTHR43543:SF1">
    <property type="entry name" value="MALONIC SEMIALDEHYDE REDUCTASE RUTE-RELATED"/>
    <property type="match status" value="1"/>
</dbReference>
<dbReference type="CDD" id="cd02148">
    <property type="entry name" value="RutE-like"/>
    <property type="match status" value="1"/>
</dbReference>
<protein>
    <submittedName>
        <fullName evidence="6">Malonic semialdehyde reductase</fullName>
        <ecNumber evidence="6">1.1.1.298</ecNumber>
    </submittedName>
</protein>
<evidence type="ECO:0000259" key="5">
    <source>
        <dbReference type="Pfam" id="PF00881"/>
    </source>
</evidence>
<feature type="domain" description="Nitroreductase" evidence="5">
    <location>
        <begin position="25"/>
        <end position="183"/>
    </location>
</feature>
<keyword evidence="7" id="KW-1185">Reference proteome</keyword>
<comment type="caution">
    <text evidence="6">The sequence shown here is derived from an EMBL/GenBank/DDBJ whole genome shotgun (WGS) entry which is preliminary data.</text>
</comment>
<dbReference type="GO" id="GO:0035527">
    <property type="term" value="F:3-hydroxypropionate dehydrogenase (NADP+) activity"/>
    <property type="evidence" value="ECO:0007669"/>
    <property type="project" value="UniProtKB-EC"/>
</dbReference>
<dbReference type="Proteomes" id="UP001364211">
    <property type="component" value="Unassembled WGS sequence"/>
</dbReference>
<dbReference type="InterPro" id="IPR023936">
    <property type="entry name" value="RutE-like"/>
</dbReference>
<dbReference type="Pfam" id="PF00881">
    <property type="entry name" value="Nitroreductase"/>
    <property type="match status" value="1"/>
</dbReference>
<dbReference type="EC" id="1.1.1.298" evidence="6"/>
<keyword evidence="3" id="KW-0521">NADP</keyword>
<keyword evidence="2" id="KW-0288">FMN</keyword>
<keyword evidence="1" id="KW-0285">Flavoprotein</keyword>
<sequence length="205" mass="21899">MTAASPTLLPVLDEAGRAALFTEARTANTFSDEPVTDETLRAVWELAQWPPTAANTQPLRVVFVRSDEGKARLLPLLAEGNRAKSEAAPVVAILAADLDFHVHSDHTFPVKPGFRDGLESQGREGREGMARFNGTLQAGYVLLAARAHGLATGPMAGFDADAVTAEFLPGGRHRALLVVNLGHPGPDAWHPRLPRLAADEVLTFA</sequence>
<evidence type="ECO:0000256" key="4">
    <source>
        <dbReference type="ARBA" id="ARBA00023002"/>
    </source>
</evidence>
<name>A0ABU8T7Z7_9PSEU</name>
<dbReference type="InterPro" id="IPR029479">
    <property type="entry name" value="Nitroreductase"/>
</dbReference>
<evidence type="ECO:0000313" key="6">
    <source>
        <dbReference type="EMBL" id="MEJ8280076.1"/>
    </source>
</evidence>
<keyword evidence="4 6" id="KW-0560">Oxidoreductase</keyword>
<dbReference type="PANTHER" id="PTHR43543">
    <property type="entry name" value="MALONIC SEMIALDEHYDE REDUCTASE RUTE-RELATED"/>
    <property type="match status" value="1"/>
</dbReference>
<gene>
    <name evidence="6" type="ORF">WJX68_14110</name>
</gene>
<organism evidence="6 7">
    <name type="scientific">Pseudonocardia spirodelae</name>
    <dbReference type="NCBI Taxonomy" id="3133431"/>
    <lineage>
        <taxon>Bacteria</taxon>
        <taxon>Bacillati</taxon>
        <taxon>Actinomycetota</taxon>
        <taxon>Actinomycetes</taxon>
        <taxon>Pseudonocardiales</taxon>
        <taxon>Pseudonocardiaceae</taxon>
        <taxon>Pseudonocardia</taxon>
    </lineage>
</organism>
<dbReference type="InterPro" id="IPR000415">
    <property type="entry name" value="Nitroreductase-like"/>
</dbReference>
<evidence type="ECO:0000256" key="3">
    <source>
        <dbReference type="ARBA" id="ARBA00022857"/>
    </source>
</evidence>
<evidence type="ECO:0000313" key="7">
    <source>
        <dbReference type="Proteomes" id="UP001364211"/>
    </source>
</evidence>
<dbReference type="Gene3D" id="3.40.109.10">
    <property type="entry name" value="NADH Oxidase"/>
    <property type="match status" value="1"/>
</dbReference>
<dbReference type="EMBL" id="JBBJUP010000010">
    <property type="protein sequence ID" value="MEJ8280076.1"/>
    <property type="molecule type" value="Genomic_DNA"/>
</dbReference>
<dbReference type="InterPro" id="IPR050461">
    <property type="entry name" value="Nitroreductase_HadB/RutE"/>
</dbReference>
<accession>A0ABU8T7Z7</accession>
<dbReference type="RefSeq" id="WP_340290823.1">
    <property type="nucleotide sequence ID" value="NZ_JBBJUP010000010.1"/>
</dbReference>
<evidence type="ECO:0000256" key="2">
    <source>
        <dbReference type="ARBA" id="ARBA00022643"/>
    </source>
</evidence>
<proteinExistence type="predicted"/>
<dbReference type="NCBIfam" id="NF003768">
    <property type="entry name" value="PRK05365.1"/>
    <property type="match status" value="1"/>
</dbReference>
<evidence type="ECO:0000256" key="1">
    <source>
        <dbReference type="ARBA" id="ARBA00022630"/>
    </source>
</evidence>